<dbReference type="PANTHER" id="PTHR33401:SF13">
    <property type="entry name" value="EXPRESSED PROTEIN"/>
    <property type="match status" value="1"/>
</dbReference>
<dbReference type="EMBL" id="BT124039">
    <property type="protein sequence ID" value="ADE77320.1"/>
    <property type="molecule type" value="mRNA"/>
</dbReference>
<sequence>MSLPSETVNDLQDEDSNAALLIDADRDLICKRKVQWNDRNGKDLTSVWKFQPSESDSDSEEEEEHCQSCGCVIM</sequence>
<accession>D5ACQ1</accession>
<protein>
    <submittedName>
        <fullName evidence="1">Uncharacterized protein</fullName>
    </submittedName>
</protein>
<proteinExistence type="evidence at transcript level"/>
<organism evidence="1">
    <name type="scientific">Picea sitchensis</name>
    <name type="common">Sitka spruce</name>
    <name type="synonym">Pinus sitchensis</name>
    <dbReference type="NCBI Taxonomy" id="3332"/>
    <lineage>
        <taxon>Eukaryota</taxon>
        <taxon>Viridiplantae</taxon>
        <taxon>Streptophyta</taxon>
        <taxon>Embryophyta</taxon>
        <taxon>Tracheophyta</taxon>
        <taxon>Spermatophyta</taxon>
        <taxon>Pinopsida</taxon>
        <taxon>Pinidae</taxon>
        <taxon>Conifers I</taxon>
        <taxon>Pinales</taxon>
        <taxon>Pinaceae</taxon>
        <taxon>Picea</taxon>
    </lineage>
</organism>
<reference evidence="1" key="1">
    <citation type="submission" date="2010-04" db="EMBL/GenBank/DDBJ databases">
        <authorList>
            <person name="Reid K.E."/>
            <person name="Liao N."/>
            <person name="Chan S."/>
            <person name="Docking R."/>
            <person name="Taylor G."/>
            <person name="Moore R."/>
            <person name="Mayo M."/>
            <person name="Munro S."/>
            <person name="King J."/>
            <person name="Yanchuk A."/>
            <person name="Holt R."/>
            <person name="Jones S."/>
            <person name="Marra M."/>
            <person name="Ritland C.E."/>
            <person name="Ritland K."/>
            <person name="Bohlmann J."/>
        </authorList>
    </citation>
    <scope>NUCLEOTIDE SEQUENCE</scope>
    <source>
        <tissue evidence="1">Bud</tissue>
    </source>
</reference>
<dbReference type="AlphaFoldDB" id="D5ACQ1"/>
<evidence type="ECO:0000313" key="1">
    <source>
        <dbReference type="EMBL" id="ADE77320.1"/>
    </source>
</evidence>
<dbReference type="PANTHER" id="PTHR33401">
    <property type="entry name" value="LIGHT-HARVESTING COMPLEX-LIKE PROTEIN OHP2, CHLOROPLASTIC"/>
    <property type="match status" value="1"/>
</dbReference>
<name>D5ACQ1_PICSI</name>